<evidence type="ECO:0000256" key="2">
    <source>
        <dbReference type="SAM" id="Phobius"/>
    </source>
</evidence>
<evidence type="ECO:0000313" key="4">
    <source>
        <dbReference type="EMBL" id="RAH53097.1"/>
    </source>
</evidence>
<dbReference type="Proteomes" id="UP000249526">
    <property type="component" value="Unassembled WGS sequence"/>
</dbReference>
<keyword evidence="2" id="KW-0472">Membrane</keyword>
<dbReference type="GO" id="GO:0016747">
    <property type="term" value="F:acyltransferase activity, transferring groups other than amino-acyl groups"/>
    <property type="evidence" value="ECO:0007669"/>
    <property type="project" value="InterPro"/>
</dbReference>
<evidence type="ECO:0000313" key="5">
    <source>
        <dbReference type="Proteomes" id="UP000249526"/>
    </source>
</evidence>
<dbReference type="SUPFAM" id="SSF55729">
    <property type="entry name" value="Acyl-CoA N-acyltransferases (Nat)"/>
    <property type="match status" value="1"/>
</dbReference>
<dbReference type="PROSITE" id="PS51186">
    <property type="entry name" value="GNAT"/>
    <property type="match status" value="1"/>
</dbReference>
<feature type="transmembrane region" description="Helical" evidence="2">
    <location>
        <begin position="79"/>
        <end position="99"/>
    </location>
</feature>
<dbReference type="InterPro" id="IPR000182">
    <property type="entry name" value="GNAT_dom"/>
</dbReference>
<organism evidence="4 5">
    <name type="scientific">Aspergillus piperis CBS 112811</name>
    <dbReference type="NCBI Taxonomy" id="1448313"/>
    <lineage>
        <taxon>Eukaryota</taxon>
        <taxon>Fungi</taxon>
        <taxon>Dikarya</taxon>
        <taxon>Ascomycota</taxon>
        <taxon>Pezizomycotina</taxon>
        <taxon>Eurotiomycetes</taxon>
        <taxon>Eurotiomycetidae</taxon>
        <taxon>Eurotiales</taxon>
        <taxon>Aspergillaceae</taxon>
        <taxon>Aspergillus</taxon>
        <taxon>Aspergillus subgen. Circumdati</taxon>
    </lineage>
</organism>
<reference evidence="4 5" key="1">
    <citation type="submission" date="2018-02" db="EMBL/GenBank/DDBJ databases">
        <title>The genomes of Aspergillus section Nigri reveals drivers in fungal speciation.</title>
        <authorList>
            <consortium name="DOE Joint Genome Institute"/>
            <person name="Vesth T.C."/>
            <person name="Nybo J."/>
            <person name="Theobald S."/>
            <person name="Brandl J."/>
            <person name="Frisvad J.C."/>
            <person name="Nielsen K.F."/>
            <person name="Lyhne E.K."/>
            <person name="Kogle M.E."/>
            <person name="Kuo A."/>
            <person name="Riley R."/>
            <person name="Clum A."/>
            <person name="Nolan M."/>
            <person name="Lipzen A."/>
            <person name="Salamov A."/>
            <person name="Henrissat B."/>
            <person name="Wiebenga A."/>
            <person name="De vries R.P."/>
            <person name="Grigoriev I.V."/>
            <person name="Mortensen U.H."/>
            <person name="Andersen M.R."/>
            <person name="Baker S.E."/>
        </authorList>
    </citation>
    <scope>NUCLEOTIDE SEQUENCE [LARGE SCALE GENOMIC DNA]</scope>
    <source>
        <strain evidence="4 5">CBS 112811</strain>
    </source>
</reference>
<dbReference type="AlphaFoldDB" id="A0A8G1QUI2"/>
<name>A0A8G1QUI2_9EURO</name>
<gene>
    <name evidence="4" type="ORF">BO85DRAFT_463349</name>
</gene>
<dbReference type="EMBL" id="KZ825079">
    <property type="protein sequence ID" value="RAH53097.1"/>
    <property type="molecule type" value="Genomic_DNA"/>
</dbReference>
<dbReference type="RefSeq" id="XP_025511019.1">
    <property type="nucleotide sequence ID" value="XM_025661919.1"/>
</dbReference>
<sequence length="418" mass="44847">MPSSTNNPLTTSLTTTEADQIASLHLIADSIAQQRQLAARSMLTHPAMLSCLTFSLIITYFFTRALGTTTTTTTGEDTWPYLLLITWPACIMLYLLAAAHTTHPYLEKAGRTGTWVWLWRGGTSTPVQKDHHNAEKHEEDEKERGDIILVTKYQDRVIGTLVLRIIHTEEELWGHVRDAVLVVGVIRAWTVQQHLRGIGVGRNLLENAVRICRERGVKGPVFSDCHANEVLGLPVVCNGELVRRERWAREVLERVKSEKKNKMSTTTATATTSASTCTSTGNLYVLPVQDAACALPNTNNASAIMDKCCSPASPTKYDNDCGIYCLAQGQDVKELLSCIQSNGAVENPFCSGNLTATATASVTGTKATGSSSKTGTSTGSAASETGSSAAVPMKQVGVSKVGLGMLGMVLCGAVLGGF</sequence>
<evidence type="ECO:0000256" key="1">
    <source>
        <dbReference type="SAM" id="MobiDB-lite"/>
    </source>
</evidence>
<dbReference type="Gene3D" id="3.40.630.30">
    <property type="match status" value="1"/>
</dbReference>
<protein>
    <recommendedName>
        <fullName evidence="3">N-acetyltransferase domain-containing protein</fullName>
    </recommendedName>
</protein>
<dbReference type="GeneID" id="37165321"/>
<keyword evidence="2" id="KW-0812">Transmembrane</keyword>
<dbReference type="CDD" id="cd04301">
    <property type="entry name" value="NAT_SF"/>
    <property type="match status" value="1"/>
</dbReference>
<feature type="domain" description="N-acetyltransferase" evidence="3">
    <location>
        <begin position="92"/>
        <end position="258"/>
    </location>
</feature>
<dbReference type="Pfam" id="PF00583">
    <property type="entry name" value="Acetyltransf_1"/>
    <property type="match status" value="1"/>
</dbReference>
<keyword evidence="5" id="KW-1185">Reference proteome</keyword>
<keyword evidence="2" id="KW-1133">Transmembrane helix</keyword>
<proteinExistence type="predicted"/>
<feature type="transmembrane region" description="Helical" evidence="2">
    <location>
        <begin position="47"/>
        <end position="67"/>
    </location>
</feature>
<accession>A0A8G1QUI2</accession>
<dbReference type="InterPro" id="IPR016181">
    <property type="entry name" value="Acyl_CoA_acyltransferase"/>
</dbReference>
<feature type="region of interest" description="Disordered" evidence="1">
    <location>
        <begin position="364"/>
        <end position="386"/>
    </location>
</feature>
<evidence type="ECO:0000259" key="3">
    <source>
        <dbReference type="PROSITE" id="PS51186"/>
    </source>
</evidence>